<dbReference type="InterPro" id="IPR036038">
    <property type="entry name" value="Aminotransferase-like"/>
</dbReference>
<evidence type="ECO:0000256" key="5">
    <source>
        <dbReference type="RuleBase" id="RU004516"/>
    </source>
</evidence>
<comment type="cofactor">
    <cofactor evidence="1 5">
        <name>pyridoxal 5'-phosphate</name>
        <dbReference type="ChEBI" id="CHEBI:597326"/>
    </cofactor>
</comment>
<proteinExistence type="inferred from homology"/>
<organism evidence="6 7">
    <name type="scientific">Cardiosporidium cionae</name>
    <dbReference type="NCBI Taxonomy" id="476202"/>
    <lineage>
        <taxon>Eukaryota</taxon>
        <taxon>Sar</taxon>
        <taxon>Alveolata</taxon>
        <taxon>Apicomplexa</taxon>
        <taxon>Aconoidasida</taxon>
        <taxon>Nephromycida</taxon>
        <taxon>Cardiosporidium</taxon>
    </lineage>
</organism>
<dbReference type="InterPro" id="IPR001544">
    <property type="entry name" value="Aminotrans_IV"/>
</dbReference>
<evidence type="ECO:0000256" key="1">
    <source>
        <dbReference type="ARBA" id="ARBA00001933"/>
    </source>
</evidence>
<gene>
    <name evidence="6" type="ORF">IE077_002055</name>
</gene>
<dbReference type="EMBL" id="JADAQX010000014">
    <property type="protein sequence ID" value="KAF8822915.1"/>
    <property type="molecule type" value="Genomic_DNA"/>
</dbReference>
<dbReference type="Proteomes" id="UP000823046">
    <property type="component" value="Unassembled WGS sequence"/>
</dbReference>
<evidence type="ECO:0000256" key="3">
    <source>
        <dbReference type="ARBA" id="ARBA00022898"/>
    </source>
</evidence>
<keyword evidence="7" id="KW-1185">Reference proteome</keyword>
<evidence type="ECO:0000313" key="6">
    <source>
        <dbReference type="EMBL" id="KAF8822915.1"/>
    </source>
</evidence>
<evidence type="ECO:0000256" key="2">
    <source>
        <dbReference type="ARBA" id="ARBA00009320"/>
    </source>
</evidence>
<dbReference type="PROSITE" id="PS00770">
    <property type="entry name" value="AA_TRANSFER_CLASS_4"/>
    <property type="match status" value="1"/>
</dbReference>
<comment type="similarity">
    <text evidence="2 4">Belongs to the class-IV pyridoxal-phosphate-dependent aminotransferase family.</text>
</comment>
<dbReference type="PANTHER" id="PTHR47703">
    <property type="entry name" value="D-AMINOACID AMINOTRANSFERASE-LIKE PLP-DEPENDENT ENZYMES SUPERFAMILY PROTEIN"/>
    <property type="match status" value="1"/>
</dbReference>
<name>A0ABQ7JGB6_9APIC</name>
<reference evidence="6 7" key="1">
    <citation type="journal article" date="2020" name="bioRxiv">
        <title>Metabolic contributions of an alphaproteobacterial endosymbiont in the apicomplexan Cardiosporidium cionae.</title>
        <authorList>
            <person name="Hunter E.S."/>
            <person name="Paight C.J."/>
            <person name="Lane C.E."/>
        </authorList>
    </citation>
    <scope>NUCLEOTIDE SEQUENCE [LARGE SCALE GENOMIC DNA]</scope>
    <source>
        <strain evidence="6">ESH_2018</strain>
    </source>
</reference>
<protein>
    <submittedName>
        <fullName evidence="6">Uncharacterized protein</fullName>
    </submittedName>
</protein>
<dbReference type="InterPro" id="IPR018300">
    <property type="entry name" value="Aminotrans_IV_CS"/>
</dbReference>
<dbReference type="PANTHER" id="PTHR47703:SF2">
    <property type="entry name" value="D-AMINOACID AMINOTRANSFERASE-LIKE PLP-DEPENDENT ENZYMES SUPERFAMILY PROTEIN"/>
    <property type="match status" value="1"/>
</dbReference>
<dbReference type="SUPFAM" id="SSF56752">
    <property type="entry name" value="D-aminoacid aminotransferase-like PLP-dependent enzymes"/>
    <property type="match status" value="1"/>
</dbReference>
<dbReference type="Gene3D" id="3.20.10.10">
    <property type="entry name" value="D-amino Acid Aminotransferase, subunit A, domain 2"/>
    <property type="match status" value="1"/>
</dbReference>
<evidence type="ECO:0000256" key="4">
    <source>
        <dbReference type="RuleBase" id="RU004106"/>
    </source>
</evidence>
<sequence length="346" mass="39185">MLFAEILHHEKRILITKLFSFQAFKISSAKMNTLVRNGTVSNTTVTFSEFLHQYPRGVYTAAKTLKQKAIYDLSSHVRRLVDNSSAMIEMQSNEVKNKSFRFLNKISFDTLYAIVKADVSLGLRNALLNFGERQLPQEHLQEFIVTLLLSWNQPDELTPENGFDLYTFIRPAYVVPNTIQVEIWQAYRSNPTLKDSLWASTRRAIAAKLSSDSAEAVMMQSDGCITEGISSNFFVIQDNKLYTAPDDLVLNGLVRKHVLEYCAEEGISVVMECPKVDAIHKWDCCFISSSNRIVIPIHSIRVPERMESACFNEKQCEWIASMALRVRDLLVAAAEPISSSDPELSS</sequence>
<dbReference type="InterPro" id="IPR043132">
    <property type="entry name" value="BCAT-like_C"/>
</dbReference>
<comment type="caution">
    <text evidence="6">The sequence shown here is derived from an EMBL/GenBank/DDBJ whole genome shotgun (WGS) entry which is preliminary data.</text>
</comment>
<keyword evidence="3 5" id="KW-0663">Pyridoxal phosphate</keyword>
<dbReference type="Pfam" id="PF01063">
    <property type="entry name" value="Aminotran_4"/>
    <property type="match status" value="1"/>
</dbReference>
<evidence type="ECO:0000313" key="7">
    <source>
        <dbReference type="Proteomes" id="UP000823046"/>
    </source>
</evidence>
<accession>A0ABQ7JGB6</accession>